<reference evidence="3" key="1">
    <citation type="submission" date="2017-02" db="EMBL/GenBank/DDBJ databases">
        <title>Delineation of Paenibacillus larvae strains originating from foulbrood outbreaks.</title>
        <authorList>
            <person name="Beims H."/>
            <person name="Bunk B."/>
            <person name="Sproeer C."/>
            <person name="Mohr K.I."/>
            <person name="Pradella S."/>
            <person name="Guenther G."/>
            <person name="Rohde M."/>
            <person name="von der Ohe W."/>
            <person name="Steinert M."/>
        </authorList>
    </citation>
    <scope>NUCLEOTIDE SEQUENCE [LARGE SCALE GENOMIC DNA]</scope>
    <source>
        <strain evidence="3">Eric_III</strain>
    </source>
</reference>
<dbReference type="RefSeq" id="WP_077996815.1">
    <property type="nucleotide sequence ID" value="NZ_CP019655.1"/>
</dbReference>
<evidence type="ECO:0000313" key="2">
    <source>
        <dbReference type="EMBL" id="AVF25057.1"/>
    </source>
</evidence>
<accession>A0A2L1UA73</accession>
<dbReference type="Proteomes" id="UP000239833">
    <property type="component" value="Chromosome"/>
</dbReference>
<dbReference type="GeneID" id="64217668"/>
<sequence length="84" mass="9363">MNEKSINPGDTVRLLSGGGTYHPDRGVHLVECKNDQIYKVGGFWFRHGATYVTLVDESNVWCGKARPEQLELLSKSNKKGAEVE</sequence>
<gene>
    <name evidence="2" type="ORF">ERICIII_00850</name>
</gene>
<dbReference type="EMBL" id="CP019655">
    <property type="protein sequence ID" value="AVF25057.1"/>
    <property type="molecule type" value="Genomic_DNA"/>
</dbReference>
<dbReference type="AlphaFoldDB" id="A0A2L1UA73"/>
<organism evidence="2 3">
    <name type="scientific">Paenibacillus larvae subsp. larvae</name>
    <dbReference type="NCBI Taxonomy" id="147375"/>
    <lineage>
        <taxon>Bacteria</taxon>
        <taxon>Bacillati</taxon>
        <taxon>Bacillota</taxon>
        <taxon>Bacilli</taxon>
        <taxon>Bacillales</taxon>
        <taxon>Paenibacillaceae</taxon>
        <taxon>Paenibacillus</taxon>
    </lineage>
</organism>
<name>A0A2L1UA73_9BACL</name>
<evidence type="ECO:0000313" key="3">
    <source>
        <dbReference type="Proteomes" id="UP000239833"/>
    </source>
</evidence>
<feature type="region of interest" description="Disordered" evidence="1">
    <location>
        <begin position="1"/>
        <end position="21"/>
    </location>
</feature>
<proteinExistence type="predicted"/>
<evidence type="ECO:0000256" key="1">
    <source>
        <dbReference type="SAM" id="MobiDB-lite"/>
    </source>
</evidence>
<protein>
    <submittedName>
        <fullName evidence="2">Uncharacterized protein</fullName>
    </submittedName>
</protein>